<reference evidence="9 11" key="3">
    <citation type="submission" date="2023-03" db="EMBL/GenBank/DDBJ databases">
        <title>Agriculturally important microbes genome sequencing.</title>
        <authorList>
            <person name="Dunlap C."/>
        </authorList>
    </citation>
    <scope>NUCLEOTIDE SEQUENCE [LARGE SCALE GENOMIC DNA]</scope>
    <source>
        <strain evidence="9 11">CBP-3203</strain>
    </source>
</reference>
<dbReference type="InterPro" id="IPR000914">
    <property type="entry name" value="SBP_5_dom"/>
</dbReference>
<name>A0A0T6BNL9_9BACI</name>
<evidence type="ECO:0000313" key="8">
    <source>
        <dbReference type="EMBL" id="KRT93247.1"/>
    </source>
</evidence>
<dbReference type="EMBL" id="JARRTL010000034">
    <property type="protein sequence ID" value="MEC0487569.1"/>
    <property type="molecule type" value="Genomic_DNA"/>
</dbReference>
<evidence type="ECO:0000256" key="5">
    <source>
        <dbReference type="SAM" id="MobiDB-lite"/>
    </source>
</evidence>
<dbReference type="PANTHER" id="PTHR30290:SF9">
    <property type="entry name" value="OLIGOPEPTIDE-BINDING PROTEIN APPA"/>
    <property type="match status" value="1"/>
</dbReference>
<dbReference type="Proteomes" id="UP000036168">
    <property type="component" value="Unassembled WGS sequence"/>
</dbReference>
<dbReference type="GO" id="GO:0043190">
    <property type="term" value="C:ATP-binding cassette (ABC) transporter complex"/>
    <property type="evidence" value="ECO:0007669"/>
    <property type="project" value="InterPro"/>
</dbReference>
<evidence type="ECO:0000256" key="1">
    <source>
        <dbReference type="ARBA" id="ARBA00004193"/>
    </source>
</evidence>
<reference evidence="8" key="2">
    <citation type="submission" date="2015-10" db="EMBL/GenBank/DDBJ databases">
        <authorList>
            <person name="Gilbert D.G."/>
        </authorList>
    </citation>
    <scope>NUCLEOTIDE SEQUENCE</scope>
    <source>
        <strain evidence="8">GO-13</strain>
    </source>
</reference>
<evidence type="ECO:0000256" key="6">
    <source>
        <dbReference type="SAM" id="SignalP"/>
    </source>
</evidence>
<feature type="signal peptide" evidence="6">
    <location>
        <begin position="1"/>
        <end position="24"/>
    </location>
</feature>
<comment type="similarity">
    <text evidence="2">Belongs to the bacterial solute-binding protein 5 family.</text>
</comment>
<comment type="caution">
    <text evidence="8">The sequence shown here is derived from an EMBL/GenBank/DDBJ whole genome shotgun (WGS) entry which is preliminary data.</text>
</comment>
<evidence type="ECO:0000256" key="2">
    <source>
        <dbReference type="ARBA" id="ARBA00005695"/>
    </source>
</evidence>
<dbReference type="OrthoDB" id="9796817at2"/>
<dbReference type="Pfam" id="PF00496">
    <property type="entry name" value="SBP_bac_5"/>
    <property type="match status" value="1"/>
</dbReference>
<dbReference type="RefSeq" id="WP_048355066.1">
    <property type="nucleotide sequence ID" value="NZ_CP095476.1"/>
</dbReference>
<feature type="chain" id="PRO_5038447814" evidence="6">
    <location>
        <begin position="25"/>
        <end position="548"/>
    </location>
</feature>
<dbReference type="InterPro" id="IPR023765">
    <property type="entry name" value="SBP_5_CS"/>
</dbReference>
<evidence type="ECO:0000256" key="3">
    <source>
        <dbReference type="ARBA" id="ARBA00022448"/>
    </source>
</evidence>
<evidence type="ECO:0000259" key="7">
    <source>
        <dbReference type="Pfam" id="PF00496"/>
    </source>
</evidence>
<comment type="subcellular location">
    <subcellularLocation>
        <location evidence="1">Cell membrane</location>
        <topology evidence="1">Lipid-anchor</topology>
    </subcellularLocation>
</comment>
<dbReference type="Gene3D" id="3.40.190.10">
    <property type="entry name" value="Periplasmic binding protein-like II"/>
    <property type="match status" value="1"/>
</dbReference>
<dbReference type="InterPro" id="IPR039424">
    <property type="entry name" value="SBP_5"/>
</dbReference>
<dbReference type="GO" id="GO:1904680">
    <property type="term" value="F:peptide transmembrane transporter activity"/>
    <property type="evidence" value="ECO:0007669"/>
    <property type="project" value="TreeGrafter"/>
</dbReference>
<protein>
    <submittedName>
        <fullName evidence="8">Peptide-binding protein</fullName>
    </submittedName>
</protein>
<feature type="region of interest" description="Disordered" evidence="5">
    <location>
        <begin position="31"/>
        <end position="51"/>
    </location>
</feature>
<keyword evidence="11" id="KW-1185">Reference proteome</keyword>
<feature type="compositionally biased region" description="Basic and acidic residues" evidence="5">
    <location>
        <begin position="32"/>
        <end position="41"/>
    </location>
</feature>
<feature type="domain" description="Solute-binding protein family 5" evidence="7">
    <location>
        <begin position="89"/>
        <end position="457"/>
    </location>
</feature>
<dbReference type="STRING" id="1664069.BGLY_1253"/>
<dbReference type="SUPFAM" id="SSF53850">
    <property type="entry name" value="Periplasmic binding protein-like II"/>
    <property type="match status" value="1"/>
</dbReference>
<proteinExistence type="inferred from homology"/>
<dbReference type="AlphaFoldDB" id="A0A0T6BNL9"/>
<sequence>MKIRKKTGFSILSLLLILSVFLSACNSGEVGGEQKEGKSDGKPQQGGDLIAGSTGEPTLFNSLYSTDVSSSDIERLLYNTLLDTNEKLEVENQLAEDVKESEDGLTFDVKLKKGVKFHDGKEMTADDVVFTYSIPMSKDYVGERGSNFEVLKSVTKKGKYEVEFKLKHPDPYFYNVTMTSYGILPKHILKDVPIGELGEHEFNRKKPIGTGPFKFKEWKQGQYVKVEAFDDYFAGRAHLDSITYKIIPDSNAALTQLQAGDIDYLVITPGSDYKTAEKFNNVKIETDLGLNYSYIGWNEKNELFKDKKVRQALTYALDRQAMVDQVLDGDGKIANIPESPLSWNYPDSESKFKTFNHDPEKAKKMLKEAGWSDTDGDGILDKDGKKFSFVIKTNQGNKTREDLAVVVQQQLKEIGIEAKPQIVEWSALIEQMNPPNWDFDAMIMGWSLATFPDQSNIFHSKEAEKGLNYVWYQNKELDKLLDEAKTLKDREDYKKAYEEIYKILAEDQPYTFLYYTNYHRAMPANMKGFVFHPKEDFYKAENWWLDQK</sequence>
<dbReference type="GO" id="GO:0015833">
    <property type="term" value="P:peptide transport"/>
    <property type="evidence" value="ECO:0007669"/>
    <property type="project" value="TreeGrafter"/>
</dbReference>
<dbReference type="Proteomes" id="UP001341297">
    <property type="component" value="Unassembled WGS sequence"/>
</dbReference>
<evidence type="ECO:0000313" key="10">
    <source>
        <dbReference type="Proteomes" id="UP000036168"/>
    </source>
</evidence>
<dbReference type="Gene3D" id="3.90.76.10">
    <property type="entry name" value="Dipeptide-binding Protein, Domain 1"/>
    <property type="match status" value="1"/>
</dbReference>
<evidence type="ECO:0000256" key="4">
    <source>
        <dbReference type="ARBA" id="ARBA00022729"/>
    </source>
</evidence>
<accession>A0A0T6BNL9</accession>
<dbReference type="EMBL" id="LECW02000022">
    <property type="protein sequence ID" value="KRT93247.1"/>
    <property type="molecule type" value="Genomic_DNA"/>
</dbReference>
<dbReference type="PIRSF" id="PIRSF002741">
    <property type="entry name" value="MppA"/>
    <property type="match status" value="1"/>
</dbReference>
<evidence type="ECO:0000313" key="11">
    <source>
        <dbReference type="Proteomes" id="UP001341297"/>
    </source>
</evidence>
<dbReference type="InterPro" id="IPR030678">
    <property type="entry name" value="Peptide/Ni-bd"/>
</dbReference>
<dbReference type="GO" id="GO:0042597">
    <property type="term" value="C:periplasmic space"/>
    <property type="evidence" value="ECO:0007669"/>
    <property type="project" value="UniProtKB-ARBA"/>
</dbReference>
<dbReference type="PANTHER" id="PTHR30290">
    <property type="entry name" value="PERIPLASMIC BINDING COMPONENT OF ABC TRANSPORTER"/>
    <property type="match status" value="1"/>
</dbReference>
<dbReference type="Gene3D" id="3.10.105.10">
    <property type="entry name" value="Dipeptide-binding Protein, Domain 3"/>
    <property type="match status" value="1"/>
</dbReference>
<dbReference type="FunFam" id="3.10.105.10:FF:000006">
    <property type="entry name" value="Peptide ABC transporter substrate-binding protein"/>
    <property type="match status" value="1"/>
</dbReference>
<keyword evidence="3" id="KW-0813">Transport</keyword>
<keyword evidence="4 6" id="KW-0732">Signal</keyword>
<evidence type="ECO:0000313" key="9">
    <source>
        <dbReference type="EMBL" id="MEC0487569.1"/>
    </source>
</evidence>
<gene>
    <name evidence="8" type="ORF">AB447_220085</name>
    <name evidence="9" type="ORF">P8828_22755</name>
</gene>
<dbReference type="PROSITE" id="PS01040">
    <property type="entry name" value="SBP_BACTERIAL_5"/>
    <property type="match status" value="1"/>
</dbReference>
<dbReference type="PROSITE" id="PS51257">
    <property type="entry name" value="PROKAR_LIPOPROTEIN"/>
    <property type="match status" value="1"/>
</dbReference>
<reference evidence="8 10" key="1">
    <citation type="journal article" date="2015" name="Int. J. Syst. Evol. Microbiol.">
        <title>Bacillus glycinifermentans sp. nov., isolated from fermented soybean paste.</title>
        <authorList>
            <person name="Kim S.J."/>
            <person name="Dunlap C.A."/>
            <person name="Kwon S.W."/>
            <person name="Rooney A.P."/>
        </authorList>
    </citation>
    <scope>NUCLEOTIDE SEQUENCE [LARGE SCALE GENOMIC DNA]</scope>
    <source>
        <strain evidence="8 10">GO-13</strain>
    </source>
</reference>
<organism evidence="8 10">
    <name type="scientific">Bacillus glycinifermentans</name>
    <dbReference type="NCBI Taxonomy" id="1664069"/>
    <lineage>
        <taxon>Bacteria</taxon>
        <taxon>Bacillati</taxon>
        <taxon>Bacillota</taxon>
        <taxon>Bacilli</taxon>
        <taxon>Bacillales</taxon>
        <taxon>Bacillaceae</taxon>
        <taxon>Bacillus</taxon>
    </lineage>
</organism>
<dbReference type="CDD" id="cd08514">
    <property type="entry name" value="PBP2_AppA_like"/>
    <property type="match status" value="1"/>
</dbReference>